<evidence type="ECO:0000256" key="1">
    <source>
        <dbReference type="SAM" id="MobiDB-lite"/>
    </source>
</evidence>
<gene>
    <name evidence="2" type="ORF">P7K49_036333</name>
</gene>
<reference evidence="2 3" key="1">
    <citation type="submission" date="2023-05" db="EMBL/GenBank/DDBJ databases">
        <title>B98-5 Cell Line De Novo Hybrid Assembly: An Optical Mapping Approach.</title>
        <authorList>
            <person name="Kananen K."/>
            <person name="Auerbach J.A."/>
            <person name="Kautto E."/>
            <person name="Blachly J.S."/>
        </authorList>
    </citation>
    <scope>NUCLEOTIDE SEQUENCE [LARGE SCALE GENOMIC DNA]</scope>
    <source>
        <strain evidence="2">B95-8</strain>
        <tissue evidence="2">Cell line</tissue>
    </source>
</reference>
<name>A0ABQ9TJY0_SAGOE</name>
<evidence type="ECO:0000313" key="3">
    <source>
        <dbReference type="Proteomes" id="UP001266305"/>
    </source>
</evidence>
<feature type="region of interest" description="Disordered" evidence="1">
    <location>
        <begin position="26"/>
        <end position="90"/>
    </location>
</feature>
<evidence type="ECO:0000313" key="2">
    <source>
        <dbReference type="EMBL" id="KAK2085033.1"/>
    </source>
</evidence>
<dbReference type="EMBL" id="JASSZA010000021">
    <property type="protein sequence ID" value="KAK2085033.1"/>
    <property type="molecule type" value="Genomic_DNA"/>
</dbReference>
<keyword evidence="3" id="KW-1185">Reference proteome</keyword>
<organism evidence="2 3">
    <name type="scientific">Saguinus oedipus</name>
    <name type="common">Cotton-top tamarin</name>
    <name type="synonym">Oedipomidas oedipus</name>
    <dbReference type="NCBI Taxonomy" id="9490"/>
    <lineage>
        <taxon>Eukaryota</taxon>
        <taxon>Metazoa</taxon>
        <taxon>Chordata</taxon>
        <taxon>Craniata</taxon>
        <taxon>Vertebrata</taxon>
        <taxon>Euteleostomi</taxon>
        <taxon>Mammalia</taxon>
        <taxon>Eutheria</taxon>
        <taxon>Euarchontoglires</taxon>
        <taxon>Primates</taxon>
        <taxon>Haplorrhini</taxon>
        <taxon>Platyrrhini</taxon>
        <taxon>Cebidae</taxon>
        <taxon>Callitrichinae</taxon>
        <taxon>Saguinus</taxon>
    </lineage>
</organism>
<protein>
    <submittedName>
        <fullName evidence="2">Uncharacterized protein</fullName>
    </submittedName>
</protein>
<dbReference type="Proteomes" id="UP001266305">
    <property type="component" value="Unassembled WGS sequence"/>
</dbReference>
<sequence length="90" mass="9738">MGKKHKKHKSDKHLYEGFYSFPVAQGRPFPPVGRVPPEAALSPVLRRHSNPGPPAVTRPGKPGSVRGGRRLPPGPGSVIQQPPRPCKPLL</sequence>
<comment type="caution">
    <text evidence="2">The sequence shown here is derived from an EMBL/GenBank/DDBJ whole genome shotgun (WGS) entry which is preliminary data.</text>
</comment>
<proteinExistence type="predicted"/>
<accession>A0ABQ9TJY0</accession>